<keyword evidence="4" id="KW-1185">Reference proteome</keyword>
<dbReference type="Proteomes" id="UP000005039">
    <property type="component" value="Unassembled WGS sequence"/>
</dbReference>
<dbReference type="EMBL" id="AJGH01000053">
    <property type="protein sequence ID" value="EIC96207.1"/>
    <property type="molecule type" value="Genomic_DNA"/>
</dbReference>
<dbReference type="Gene3D" id="2.60.40.4270">
    <property type="entry name" value="Listeria-Bacteroides repeat domain"/>
    <property type="match status" value="1"/>
</dbReference>
<sequence>MKKNKLIKTIKQATAGLLAGAMVLTGAPLGSMTANAAVLPAATDELSPATPNNKVGVVTMGTNKYTFGSSDTTAYAFGNSSGHNGADGSGSPPSPNSGFNISGVVNEAHRSNNNKGYYNADLSNSMPQPILKTGYTSSWWHGFYGFGKPAYIANTDGSGDGNFQHISPTSPIDITGTYDSGGKPNSVNSSFSNSNIKLLLPIANAENGQVHTVQDSSGNKVELRQEVKPSDDGQYIIVEYTAYNTSNNTVDIMVGHETDTELGNLDAVPIFITSHGKSGAELEGLHFHSNGWTGSGAGSASGKNYQSFAAFDIYSTRVVNGVQLAGMEKRNSTDPSETRVRAGKWQYEPAGGDHRYWVFSQSKPGYINPGDSAAAFSAYFNLESHEIKKAKFAIAIKPMVMYVKPGSGNTDANKYEAGFMGDPMDSIEEAVKRIKSLLGNGSQIAKAYIYLQGDVTLNRAIEIPAGLDITIQSADFSAATGGPSSTWNTNEATVNGTRFTISRASGYDGPLFKLDSANATNPSDGSSRLSFLDVNVDGGNIDAKSPLIDAKIGKVTVRQDVELKNNKVTEPVASAISVGGSAELDLNAKLGETKITGNTGTTESAIKVSSSAAHPVTINGKVSVTGNTNAKGKANVDLGTSMLWVEKGNTFTGTISVNTTNAPQADNQATPIADYDRNGVVSVPYAKSNFEPDTKGQNVEEADVSNFETGTSNAQVSGRMYLTAPFKGVTVSYVDSDGSTIGVNTVAYGSPGYDANKFNMGTVNPVTKQKGVGATVGETADGGIIPLPTLSGYVVSEVKITPDYAETGKTRTVGSETINGTIDLSAGGTYGKIGGTIYSEDVDISVKFIKAGKTYKFDAKGGGAIADKYEPISGASTLGNLPKPVRTGYDFVKWVRYDDTNGNGTFDTGEPDSGTIATGRPSAGANLGDFGTDTTPFPAPSGNPETITLYAVWTPGSSQYEVRRNYSNSNPSLPLNLGSDADNYIITATVNHDPVSIPLYKYVSGSRIPSSVGTLDSNAAPTPNAGHFNIPSMPAYNVAVNYKYVVDPTQTANFKVRHVDAGGMDIGSAPPVVAKRAEQSITAQKQNITGYTYDSMTIDAGGTTDLNQHIVGLDNPTLLVTNDSQNGVFSGYMPNQDVTVTFHYKADAGMNIVRKYLDHEVGDRLIHSKVDGPLAPGSAVNFPFGGMDELYGYVYGSSSVEDLDPAHTATISVDGAGNITGNMSASGNGVKVNLLLNHDPSKW</sequence>
<feature type="chain" id="PRO_5003632936" description="Repeat protein" evidence="2">
    <location>
        <begin position="37"/>
        <end position="1243"/>
    </location>
</feature>
<feature type="compositionally biased region" description="Low complexity" evidence="1">
    <location>
        <begin position="84"/>
        <end position="103"/>
    </location>
</feature>
<feature type="non-terminal residue" evidence="3">
    <location>
        <position position="1243"/>
    </location>
</feature>
<evidence type="ECO:0008006" key="5">
    <source>
        <dbReference type="Google" id="ProtNLM"/>
    </source>
</evidence>
<evidence type="ECO:0000313" key="3">
    <source>
        <dbReference type="EMBL" id="EIC96207.1"/>
    </source>
</evidence>
<organism evidence="3 4">
    <name type="scientific">Lachnoanaerobaculum saburreum F0468</name>
    <dbReference type="NCBI Taxonomy" id="1095750"/>
    <lineage>
        <taxon>Bacteria</taxon>
        <taxon>Bacillati</taxon>
        <taxon>Bacillota</taxon>
        <taxon>Clostridia</taxon>
        <taxon>Lachnospirales</taxon>
        <taxon>Lachnospiraceae</taxon>
        <taxon>Lachnoanaerobaculum</taxon>
    </lineage>
</organism>
<evidence type="ECO:0000256" key="2">
    <source>
        <dbReference type="SAM" id="SignalP"/>
    </source>
</evidence>
<reference evidence="3 4" key="1">
    <citation type="submission" date="2012-03" db="EMBL/GenBank/DDBJ databases">
        <authorList>
            <person name="Durkin A.S."/>
            <person name="McCorrison J."/>
            <person name="Torralba M."/>
            <person name="Gillis M."/>
            <person name="Methe B."/>
            <person name="Sutton G."/>
            <person name="Nelson K.E."/>
        </authorList>
    </citation>
    <scope>NUCLEOTIDE SEQUENCE [LARGE SCALE GENOMIC DNA]</scope>
    <source>
        <strain evidence="3 4">F0468</strain>
    </source>
</reference>
<protein>
    <recommendedName>
        <fullName evidence="5">Repeat protein</fullName>
    </recommendedName>
</protein>
<dbReference type="eggNOG" id="COG5263">
    <property type="taxonomic scope" value="Bacteria"/>
</dbReference>
<feature type="signal peptide" evidence="2">
    <location>
        <begin position="1"/>
        <end position="36"/>
    </location>
</feature>
<comment type="caution">
    <text evidence="3">The sequence shown here is derived from an EMBL/GenBank/DDBJ whole genome shotgun (WGS) entry which is preliminary data.</text>
</comment>
<evidence type="ECO:0000313" key="4">
    <source>
        <dbReference type="Proteomes" id="UP000005039"/>
    </source>
</evidence>
<feature type="region of interest" description="Disordered" evidence="1">
    <location>
        <begin position="83"/>
        <end position="103"/>
    </location>
</feature>
<keyword evidence="2" id="KW-0732">Signal</keyword>
<name>I0R949_9FIRM</name>
<dbReference type="InterPro" id="IPR042229">
    <property type="entry name" value="Listeria/Bacterioides_rpt_sf"/>
</dbReference>
<accession>I0R949</accession>
<evidence type="ECO:0000256" key="1">
    <source>
        <dbReference type="SAM" id="MobiDB-lite"/>
    </source>
</evidence>
<dbReference type="AlphaFoldDB" id="I0R949"/>
<gene>
    <name evidence="3" type="ORF">HMPREF9970_0576</name>
</gene>
<proteinExistence type="predicted"/>